<gene>
    <name evidence="2" type="ORF">A3L01_05035</name>
</gene>
<organism evidence="2 3">
    <name type="scientific">Thermococcus barossii</name>
    <dbReference type="NCBI Taxonomy" id="54077"/>
    <lineage>
        <taxon>Archaea</taxon>
        <taxon>Methanobacteriati</taxon>
        <taxon>Methanobacteriota</taxon>
        <taxon>Thermococci</taxon>
        <taxon>Thermococcales</taxon>
        <taxon>Thermococcaceae</taxon>
        <taxon>Thermococcus</taxon>
    </lineage>
</organism>
<accession>A0A2Z2MDP6</accession>
<dbReference type="InterPro" id="IPR012347">
    <property type="entry name" value="Ferritin-like"/>
</dbReference>
<dbReference type="GeneID" id="33326112"/>
<dbReference type="SUPFAM" id="SSF47240">
    <property type="entry name" value="Ferritin-like"/>
    <property type="match status" value="1"/>
</dbReference>
<evidence type="ECO:0000259" key="1">
    <source>
        <dbReference type="Pfam" id="PF02915"/>
    </source>
</evidence>
<dbReference type="AlphaFoldDB" id="A0A2Z2MDP6"/>
<keyword evidence="3" id="KW-1185">Reference proteome</keyword>
<dbReference type="InterPro" id="IPR003251">
    <property type="entry name" value="Rr_diiron-bd_dom"/>
</dbReference>
<dbReference type="InterPro" id="IPR009078">
    <property type="entry name" value="Ferritin-like_SF"/>
</dbReference>
<dbReference type="OrthoDB" id="100171at2157"/>
<evidence type="ECO:0000313" key="2">
    <source>
        <dbReference type="EMBL" id="ASJ04760.1"/>
    </source>
</evidence>
<dbReference type="GO" id="GO:0016491">
    <property type="term" value="F:oxidoreductase activity"/>
    <property type="evidence" value="ECO:0007669"/>
    <property type="project" value="InterPro"/>
</dbReference>
<dbReference type="RefSeq" id="WP_088864775.1">
    <property type="nucleotide sequence ID" value="NZ_CP015101.1"/>
</dbReference>
<dbReference type="Pfam" id="PF02915">
    <property type="entry name" value="Rubrerythrin"/>
    <property type="match status" value="1"/>
</dbReference>
<dbReference type="PANTHER" id="PTHR33531">
    <property type="entry name" value="RUBRERYTHRIN SUBFAMILY"/>
    <property type="match status" value="1"/>
</dbReference>
<dbReference type="Proteomes" id="UP000250272">
    <property type="component" value="Chromosome"/>
</dbReference>
<reference evidence="2 3" key="1">
    <citation type="submission" date="2016-04" db="EMBL/GenBank/DDBJ databases">
        <title>Complete genome sequence of Thermococcus barossii type strain SHCK-94.</title>
        <authorList>
            <person name="Oger P.M."/>
        </authorList>
    </citation>
    <scope>NUCLEOTIDE SEQUENCE [LARGE SCALE GENOMIC DNA]</scope>
    <source>
        <strain evidence="2 3">SHCK-94</strain>
    </source>
</reference>
<protein>
    <submittedName>
        <fullName evidence="2">Rubrerythrin</fullName>
    </submittedName>
</protein>
<name>A0A2Z2MDP6_9EURY</name>
<sequence>MNELEALALALEVEKAELKFYIRLAKKAEDNRARRMFLFLAREEADHWELFEEKFVEKLIEKCELPAVDLVALESLLVKADERNLSEVDAVRIGMGQEKKTWEFYEKAAREAEHDDVKRVFEELARIEKAHYELLKAQYDSVMKTGIWMDYQDFSLEVD</sequence>
<evidence type="ECO:0000313" key="3">
    <source>
        <dbReference type="Proteomes" id="UP000250272"/>
    </source>
</evidence>
<dbReference type="EMBL" id="CP015101">
    <property type="protein sequence ID" value="ASJ04760.1"/>
    <property type="molecule type" value="Genomic_DNA"/>
</dbReference>
<dbReference type="KEGG" id="tbs:A3L01_05035"/>
<dbReference type="CDD" id="cd01045">
    <property type="entry name" value="Ferritin_like_AB"/>
    <property type="match status" value="1"/>
</dbReference>
<proteinExistence type="predicted"/>
<dbReference type="Gene3D" id="1.20.1260.10">
    <property type="match status" value="1"/>
</dbReference>
<feature type="domain" description="Rubrerythrin diiron-binding" evidence="1">
    <location>
        <begin position="5"/>
        <end position="138"/>
    </location>
</feature>
<dbReference type="PANTHER" id="PTHR33531:SF10">
    <property type="entry name" value="BLR7895 PROTEIN"/>
    <property type="match status" value="1"/>
</dbReference>
<dbReference type="GO" id="GO:0046872">
    <property type="term" value="F:metal ion binding"/>
    <property type="evidence" value="ECO:0007669"/>
    <property type="project" value="InterPro"/>
</dbReference>